<organism evidence="1 2">
    <name type="scientific">Vaccinium darrowii</name>
    <dbReference type="NCBI Taxonomy" id="229202"/>
    <lineage>
        <taxon>Eukaryota</taxon>
        <taxon>Viridiplantae</taxon>
        <taxon>Streptophyta</taxon>
        <taxon>Embryophyta</taxon>
        <taxon>Tracheophyta</taxon>
        <taxon>Spermatophyta</taxon>
        <taxon>Magnoliopsida</taxon>
        <taxon>eudicotyledons</taxon>
        <taxon>Gunneridae</taxon>
        <taxon>Pentapetalae</taxon>
        <taxon>asterids</taxon>
        <taxon>Ericales</taxon>
        <taxon>Ericaceae</taxon>
        <taxon>Vaccinioideae</taxon>
        <taxon>Vaccinieae</taxon>
        <taxon>Vaccinium</taxon>
    </lineage>
</organism>
<gene>
    <name evidence="1" type="ORF">Vadar_012025</name>
</gene>
<reference evidence="1 2" key="1">
    <citation type="journal article" date="2021" name="Hortic Res">
        <title>High-quality reference genome and annotation aids understanding of berry development for evergreen blueberry (Vaccinium darrowii).</title>
        <authorList>
            <person name="Yu J."/>
            <person name="Hulse-Kemp A.M."/>
            <person name="Babiker E."/>
            <person name="Staton M."/>
        </authorList>
    </citation>
    <scope>NUCLEOTIDE SEQUENCE [LARGE SCALE GENOMIC DNA]</scope>
    <source>
        <strain evidence="2">cv. NJ 8807/NJ 8810</strain>
        <tissue evidence="1">Young leaf</tissue>
    </source>
</reference>
<accession>A0ACB7ZL52</accession>
<sequence length="131" mass="15391">MRSNSEELRACRPMRFEVGNFMEDNPCAVCGNQRDLHTSWTLVNLGRRFVACPNDKCKDFAWFDPPMCEKSVQIIPGLLRVRNNMERRSWRGRKRRGCSGLLWEPVGFYLHYCFSSLKRCGVMYGLLLWYG</sequence>
<dbReference type="EMBL" id="CM037159">
    <property type="protein sequence ID" value="KAH7865850.1"/>
    <property type="molecule type" value="Genomic_DNA"/>
</dbReference>
<evidence type="ECO:0000313" key="1">
    <source>
        <dbReference type="EMBL" id="KAH7865850.1"/>
    </source>
</evidence>
<name>A0ACB7ZL52_9ERIC</name>
<evidence type="ECO:0000313" key="2">
    <source>
        <dbReference type="Proteomes" id="UP000828048"/>
    </source>
</evidence>
<proteinExistence type="predicted"/>
<dbReference type="Proteomes" id="UP000828048">
    <property type="component" value="Chromosome 9"/>
</dbReference>
<protein>
    <submittedName>
        <fullName evidence="1">Uncharacterized protein</fullName>
    </submittedName>
</protein>
<keyword evidence="2" id="KW-1185">Reference proteome</keyword>
<comment type="caution">
    <text evidence="1">The sequence shown here is derived from an EMBL/GenBank/DDBJ whole genome shotgun (WGS) entry which is preliminary data.</text>
</comment>